<dbReference type="InterPro" id="IPR050447">
    <property type="entry name" value="Erg6_SMT_methyltransf"/>
</dbReference>
<dbReference type="CDD" id="cd02440">
    <property type="entry name" value="AdoMet_MTases"/>
    <property type="match status" value="1"/>
</dbReference>
<dbReference type="EMBL" id="CP062983">
    <property type="protein sequence ID" value="QPC85052.1"/>
    <property type="molecule type" value="Genomic_DNA"/>
</dbReference>
<protein>
    <submittedName>
        <fullName evidence="3">Methyltransferase domain-containing protein</fullName>
    </submittedName>
</protein>
<keyword evidence="1 3" id="KW-0808">Transferase</keyword>
<proteinExistence type="predicted"/>
<feature type="domain" description="Methyltransferase type 11" evidence="2">
    <location>
        <begin position="48"/>
        <end position="139"/>
    </location>
</feature>
<dbReference type="Proteomes" id="UP000594468">
    <property type="component" value="Chromosome"/>
</dbReference>
<accession>A0A7S8EDP4</accession>
<organism evidence="3 4">
    <name type="scientific">Phototrophicus methaneseepsis</name>
    <dbReference type="NCBI Taxonomy" id="2710758"/>
    <lineage>
        <taxon>Bacteria</taxon>
        <taxon>Bacillati</taxon>
        <taxon>Chloroflexota</taxon>
        <taxon>Candidatus Thermofontia</taxon>
        <taxon>Phototrophicales</taxon>
        <taxon>Phototrophicaceae</taxon>
        <taxon>Phototrophicus</taxon>
    </lineage>
</organism>
<gene>
    <name evidence="3" type="ORF">G4Y79_12000</name>
</gene>
<dbReference type="GO" id="GO:0008757">
    <property type="term" value="F:S-adenosylmethionine-dependent methyltransferase activity"/>
    <property type="evidence" value="ECO:0007669"/>
    <property type="project" value="InterPro"/>
</dbReference>
<keyword evidence="3" id="KW-0489">Methyltransferase</keyword>
<dbReference type="RefSeq" id="WP_195173115.1">
    <property type="nucleotide sequence ID" value="NZ_CP062983.1"/>
</dbReference>
<sequence length="296" mass="34198">MVEQPRICDYEGSDYRTRFWEGQGRNYEDTVERQVLRRLLPEHGKRLLEIGAGFGRLTQEYNMYEQVVLLDYSFSQLQYARDQLGDEGYVYVAADAYKLPFKPGVFDGATMIRVLHHFEDVPNVFSGIQRVMSSGATFVLEYANKRNLKAMARYALRRQKWNPYTYEPVEFVELNYDFHPSYILRELQSIGFSTQEYVPVSWFRMGALKRAVPMNMLVAMDGMMQSTRWLLSPSVFTKNVMGQKTTNNLDVALLDIFACPLTGGALTREDDRMVNADGVAWAITDGIYDFKEPIIE</sequence>
<reference evidence="3 4" key="1">
    <citation type="submission" date="2020-02" db="EMBL/GenBank/DDBJ databases">
        <authorList>
            <person name="Zheng R.K."/>
            <person name="Sun C.M."/>
        </authorList>
    </citation>
    <scope>NUCLEOTIDE SEQUENCE [LARGE SCALE GENOMIC DNA]</scope>
    <source>
        <strain evidence="4">rifampicinis</strain>
    </source>
</reference>
<dbReference type="AlphaFoldDB" id="A0A7S8EDP4"/>
<dbReference type="PANTHER" id="PTHR44068">
    <property type="entry name" value="ZGC:194242"/>
    <property type="match status" value="1"/>
</dbReference>
<dbReference type="Pfam" id="PF08241">
    <property type="entry name" value="Methyltransf_11"/>
    <property type="match status" value="1"/>
</dbReference>
<dbReference type="KEGG" id="pmet:G4Y79_12000"/>
<evidence type="ECO:0000313" key="4">
    <source>
        <dbReference type="Proteomes" id="UP000594468"/>
    </source>
</evidence>
<name>A0A7S8EDP4_9CHLR</name>
<dbReference type="GO" id="GO:0032259">
    <property type="term" value="P:methylation"/>
    <property type="evidence" value="ECO:0007669"/>
    <property type="project" value="UniProtKB-KW"/>
</dbReference>
<evidence type="ECO:0000313" key="3">
    <source>
        <dbReference type="EMBL" id="QPC85052.1"/>
    </source>
</evidence>
<dbReference type="PANTHER" id="PTHR44068:SF11">
    <property type="entry name" value="GERANYL DIPHOSPHATE 2-C-METHYLTRANSFERASE"/>
    <property type="match status" value="1"/>
</dbReference>
<dbReference type="Gene3D" id="3.40.50.150">
    <property type="entry name" value="Vaccinia Virus protein VP39"/>
    <property type="match status" value="1"/>
</dbReference>
<evidence type="ECO:0000259" key="2">
    <source>
        <dbReference type="Pfam" id="PF08241"/>
    </source>
</evidence>
<dbReference type="InterPro" id="IPR013216">
    <property type="entry name" value="Methyltransf_11"/>
</dbReference>
<dbReference type="SUPFAM" id="SSF53335">
    <property type="entry name" value="S-adenosyl-L-methionine-dependent methyltransferases"/>
    <property type="match status" value="1"/>
</dbReference>
<dbReference type="InterPro" id="IPR029063">
    <property type="entry name" value="SAM-dependent_MTases_sf"/>
</dbReference>
<keyword evidence="4" id="KW-1185">Reference proteome</keyword>
<evidence type="ECO:0000256" key="1">
    <source>
        <dbReference type="ARBA" id="ARBA00022679"/>
    </source>
</evidence>